<keyword evidence="2" id="KW-1185">Reference proteome</keyword>
<evidence type="ECO:0000313" key="2">
    <source>
        <dbReference type="Proteomes" id="UP001221898"/>
    </source>
</evidence>
<sequence length="99" mass="10786">MWCCNHSSLSNEARGHKAFWLLITAQGFRGSAVIRACSEFSGKAESHGCSRRQRGCLHNTPQIKDSLPAGTHSSRLYIQIILNGLNGRACDPVKCDTVG</sequence>
<accession>A0AAD7WHF2</accession>
<dbReference type="Proteomes" id="UP001221898">
    <property type="component" value="Unassembled WGS sequence"/>
</dbReference>
<gene>
    <name evidence="1" type="ORF">AAFF_G00440150</name>
</gene>
<dbReference type="AlphaFoldDB" id="A0AAD7WHF2"/>
<name>A0AAD7WHF2_9TELE</name>
<dbReference type="EMBL" id="JAINUG010000099">
    <property type="protein sequence ID" value="KAJ8397181.1"/>
    <property type="molecule type" value="Genomic_DNA"/>
</dbReference>
<evidence type="ECO:0000313" key="1">
    <source>
        <dbReference type="EMBL" id="KAJ8397181.1"/>
    </source>
</evidence>
<comment type="caution">
    <text evidence="1">The sequence shown here is derived from an EMBL/GenBank/DDBJ whole genome shotgun (WGS) entry which is preliminary data.</text>
</comment>
<reference evidence="1" key="1">
    <citation type="journal article" date="2023" name="Science">
        <title>Genome structures resolve the early diversification of teleost fishes.</title>
        <authorList>
            <person name="Parey E."/>
            <person name="Louis A."/>
            <person name="Montfort J."/>
            <person name="Bouchez O."/>
            <person name="Roques C."/>
            <person name="Iampietro C."/>
            <person name="Lluch J."/>
            <person name="Castinel A."/>
            <person name="Donnadieu C."/>
            <person name="Desvignes T."/>
            <person name="Floi Bucao C."/>
            <person name="Jouanno E."/>
            <person name="Wen M."/>
            <person name="Mejri S."/>
            <person name="Dirks R."/>
            <person name="Jansen H."/>
            <person name="Henkel C."/>
            <person name="Chen W.J."/>
            <person name="Zahm M."/>
            <person name="Cabau C."/>
            <person name="Klopp C."/>
            <person name="Thompson A.W."/>
            <person name="Robinson-Rechavi M."/>
            <person name="Braasch I."/>
            <person name="Lecointre G."/>
            <person name="Bobe J."/>
            <person name="Postlethwait J.H."/>
            <person name="Berthelot C."/>
            <person name="Roest Crollius H."/>
            <person name="Guiguen Y."/>
        </authorList>
    </citation>
    <scope>NUCLEOTIDE SEQUENCE</scope>
    <source>
        <strain evidence="1">NC1722</strain>
    </source>
</reference>
<proteinExistence type="predicted"/>
<protein>
    <submittedName>
        <fullName evidence="1">Uncharacterized protein</fullName>
    </submittedName>
</protein>
<organism evidence="1 2">
    <name type="scientific">Aldrovandia affinis</name>
    <dbReference type="NCBI Taxonomy" id="143900"/>
    <lineage>
        <taxon>Eukaryota</taxon>
        <taxon>Metazoa</taxon>
        <taxon>Chordata</taxon>
        <taxon>Craniata</taxon>
        <taxon>Vertebrata</taxon>
        <taxon>Euteleostomi</taxon>
        <taxon>Actinopterygii</taxon>
        <taxon>Neopterygii</taxon>
        <taxon>Teleostei</taxon>
        <taxon>Notacanthiformes</taxon>
        <taxon>Halosauridae</taxon>
        <taxon>Aldrovandia</taxon>
    </lineage>
</organism>